<keyword evidence="4" id="KW-1185">Reference proteome</keyword>
<dbReference type="SUPFAM" id="SSF52540">
    <property type="entry name" value="P-loop containing nucleoside triphosphate hydrolases"/>
    <property type="match status" value="1"/>
</dbReference>
<dbReference type="EMBL" id="MU865474">
    <property type="protein sequence ID" value="KAK4222399.1"/>
    <property type="molecule type" value="Genomic_DNA"/>
</dbReference>
<dbReference type="InterPro" id="IPR029058">
    <property type="entry name" value="AB_hydrolase_fold"/>
</dbReference>
<dbReference type="Gene3D" id="3.40.50.1820">
    <property type="entry name" value="alpha/beta hydrolase"/>
    <property type="match status" value="1"/>
</dbReference>
<dbReference type="Pfam" id="PF24883">
    <property type="entry name" value="NPHP3_N"/>
    <property type="match status" value="1"/>
</dbReference>
<dbReference type="AlphaFoldDB" id="A0AAN7BFR7"/>
<evidence type="ECO:0000259" key="2">
    <source>
        <dbReference type="Pfam" id="PF24883"/>
    </source>
</evidence>
<evidence type="ECO:0000313" key="4">
    <source>
        <dbReference type="Proteomes" id="UP001301958"/>
    </source>
</evidence>
<reference evidence="3" key="1">
    <citation type="journal article" date="2023" name="Mol. Phylogenet. Evol.">
        <title>Genome-scale phylogeny and comparative genomics of the fungal order Sordariales.</title>
        <authorList>
            <person name="Hensen N."/>
            <person name="Bonometti L."/>
            <person name="Westerberg I."/>
            <person name="Brannstrom I.O."/>
            <person name="Guillou S."/>
            <person name="Cros-Aarteil S."/>
            <person name="Calhoun S."/>
            <person name="Haridas S."/>
            <person name="Kuo A."/>
            <person name="Mondo S."/>
            <person name="Pangilinan J."/>
            <person name="Riley R."/>
            <person name="LaButti K."/>
            <person name="Andreopoulos B."/>
            <person name="Lipzen A."/>
            <person name="Chen C."/>
            <person name="Yan M."/>
            <person name="Daum C."/>
            <person name="Ng V."/>
            <person name="Clum A."/>
            <person name="Steindorff A."/>
            <person name="Ohm R.A."/>
            <person name="Martin F."/>
            <person name="Silar P."/>
            <person name="Natvig D.O."/>
            <person name="Lalanne C."/>
            <person name="Gautier V."/>
            <person name="Ament-Velasquez S.L."/>
            <person name="Kruys A."/>
            <person name="Hutchinson M.I."/>
            <person name="Powell A.J."/>
            <person name="Barry K."/>
            <person name="Miller A.N."/>
            <person name="Grigoriev I.V."/>
            <person name="Debuchy R."/>
            <person name="Gladieux P."/>
            <person name="Hiltunen Thoren M."/>
            <person name="Johannesson H."/>
        </authorList>
    </citation>
    <scope>NUCLEOTIDE SEQUENCE</scope>
    <source>
        <strain evidence="3">CBS 990.96</strain>
    </source>
</reference>
<sequence>MKTKEDAIKPVGLTVLYEPDGGTEPAVDIILVHGIGGHPVRSWKCFDEGQSPVSPITATSLRGNRLRKAPPPISGLRRTHSEPVLVKDPSLRSRNLLRKASFKSSSRLKLPDSDQGDAVDKVDVYWPLDFLPASCPTARILTWGYHTLVVDKKPLRLQGDIFAHAHELLLELASMRATLGEKARPVVFVAHSTGGVVVKEVLRLSEAERDGPLKEILLATSAVIFLGSPHRATEQSSLGDAVKSMASTTLPIDPEDPVSQQLCGGNSIELELGRQTFVRLWNYYNFKVKTFQEAILPIYPRAEERAEITMRHIASFFGDPRENAEIIGALHENMCRFGSMEDPGYQSLACAIIGCVRNEEERRHVLTSKERDCLSALLLPRVTTAVETHPPTTYPGTCLWLYDLYDFQIWHHRTAAAKNKILWINGKSGCGKTVLLRSLRTRFERQWGPAGASMIWCTPGDGSSPADLYRSLLAQIFHHDPRLRKALLALYNHPKNDPQRFDDALVVSFFADYYVNKKVETPARRTFIFVELPDDSDPDLVKEIIGRLSTLAQNSEFSICVTTNDYPEIEQEASGAISIPMHLRNTDDILRYVNLHLVAEWEERNETVITIGRKSGGVFLWAEIVVNILNAAIAEGAIQEMIDYTLEEVPGDLHGLYEWMLSTLNDRERAESLTLFQWVMLAAEQMRLNDLFVGVRLTDSTSAFASYHKFGPSMVFKIGKPFSMVDIRQLRNSEITSDTPDQFHRWLRARSIGLLELKADSGQPVGLQRVQEIHHSVRTFFLSGRGFACLSAGNSSIPPRLTTGEFMDISHYTILRACLMYLNMRDFDSLGSPKSPKSPRSPAGLNWDIPSSSAASRQQRQLITSSYPFLQYAVENLLFHMLSPTQFKYFLPQTEVLQMFSSNNYRLWKRWTLLMGTGDAEIILEKYTEMGNATAPLLSPVFGARFRLERVLKKLAKLSTSEGTLSPVGSVVGGKRRRKTKRERGILSPVVLDMGKEVNWGGGGLLSPIELPRMATERRETFLRTKVEVGIGERGYAAKLDRQPEVNGSVLVSPANIQPQREREYGGTLDFGVGVGIAV</sequence>
<dbReference type="SUPFAM" id="SSF53474">
    <property type="entry name" value="alpha/beta-Hydrolases"/>
    <property type="match status" value="1"/>
</dbReference>
<accession>A0AAN7BFR7</accession>
<reference evidence="3" key="2">
    <citation type="submission" date="2023-05" db="EMBL/GenBank/DDBJ databases">
        <authorList>
            <consortium name="Lawrence Berkeley National Laboratory"/>
            <person name="Steindorff A."/>
            <person name="Hensen N."/>
            <person name="Bonometti L."/>
            <person name="Westerberg I."/>
            <person name="Brannstrom I.O."/>
            <person name="Guillou S."/>
            <person name="Cros-Aarteil S."/>
            <person name="Calhoun S."/>
            <person name="Haridas S."/>
            <person name="Kuo A."/>
            <person name="Mondo S."/>
            <person name="Pangilinan J."/>
            <person name="Riley R."/>
            <person name="Labutti K."/>
            <person name="Andreopoulos B."/>
            <person name="Lipzen A."/>
            <person name="Chen C."/>
            <person name="Yanf M."/>
            <person name="Daum C."/>
            <person name="Ng V."/>
            <person name="Clum A."/>
            <person name="Ohm R."/>
            <person name="Martin F."/>
            <person name="Silar P."/>
            <person name="Natvig D."/>
            <person name="Lalanne C."/>
            <person name="Gautier V."/>
            <person name="Ament-Velasquez S.L."/>
            <person name="Kruys A."/>
            <person name="Hutchinson M.I."/>
            <person name="Powell A.J."/>
            <person name="Barry K."/>
            <person name="Miller A.N."/>
            <person name="Grigoriev I.V."/>
            <person name="Debuchy R."/>
            <person name="Gladieux P."/>
            <person name="Thoren M.H."/>
            <person name="Johannesson H."/>
        </authorList>
    </citation>
    <scope>NUCLEOTIDE SEQUENCE</scope>
    <source>
        <strain evidence="3">CBS 990.96</strain>
    </source>
</reference>
<feature type="domain" description="Nephrocystin 3-like N-terminal" evidence="2">
    <location>
        <begin position="396"/>
        <end position="561"/>
    </location>
</feature>
<proteinExistence type="predicted"/>
<dbReference type="PANTHER" id="PTHR10039:SF16">
    <property type="entry name" value="GPI INOSITOL-DEACYLASE"/>
    <property type="match status" value="1"/>
</dbReference>
<dbReference type="Gene3D" id="3.40.50.300">
    <property type="entry name" value="P-loop containing nucleotide triphosphate hydrolases"/>
    <property type="match status" value="1"/>
</dbReference>
<protein>
    <recommendedName>
        <fullName evidence="2">Nephrocystin 3-like N-terminal domain-containing protein</fullName>
    </recommendedName>
</protein>
<dbReference type="InterPro" id="IPR056884">
    <property type="entry name" value="NPHP3-like_N"/>
</dbReference>
<keyword evidence="1" id="KW-0677">Repeat</keyword>
<dbReference type="InterPro" id="IPR027417">
    <property type="entry name" value="P-loop_NTPase"/>
</dbReference>
<name>A0AAN7BFR7_9PEZI</name>
<organism evidence="3 4">
    <name type="scientific">Podospora fimiseda</name>
    <dbReference type="NCBI Taxonomy" id="252190"/>
    <lineage>
        <taxon>Eukaryota</taxon>
        <taxon>Fungi</taxon>
        <taxon>Dikarya</taxon>
        <taxon>Ascomycota</taxon>
        <taxon>Pezizomycotina</taxon>
        <taxon>Sordariomycetes</taxon>
        <taxon>Sordariomycetidae</taxon>
        <taxon>Sordariales</taxon>
        <taxon>Podosporaceae</taxon>
        <taxon>Podospora</taxon>
    </lineage>
</organism>
<evidence type="ECO:0000313" key="3">
    <source>
        <dbReference type="EMBL" id="KAK4222399.1"/>
    </source>
</evidence>
<comment type="caution">
    <text evidence="3">The sequence shown here is derived from an EMBL/GenBank/DDBJ whole genome shotgun (WGS) entry which is preliminary data.</text>
</comment>
<dbReference type="PANTHER" id="PTHR10039">
    <property type="entry name" value="AMELOGENIN"/>
    <property type="match status" value="1"/>
</dbReference>
<gene>
    <name evidence="3" type="ORF">QBC38DRAFT_519237</name>
</gene>
<dbReference type="Proteomes" id="UP001301958">
    <property type="component" value="Unassembled WGS sequence"/>
</dbReference>
<evidence type="ECO:0000256" key="1">
    <source>
        <dbReference type="ARBA" id="ARBA00022737"/>
    </source>
</evidence>